<proteinExistence type="predicted"/>
<evidence type="ECO:0000313" key="3">
    <source>
        <dbReference type="Proteomes" id="UP000515163"/>
    </source>
</evidence>
<evidence type="ECO:0000256" key="1">
    <source>
        <dbReference type="SAM" id="MobiDB-lite"/>
    </source>
</evidence>
<accession>A0A6P8I2X1</accession>
<dbReference type="KEGG" id="aten:116297725"/>
<keyword evidence="2" id="KW-0472">Membrane</keyword>
<feature type="compositionally biased region" description="Polar residues" evidence="1">
    <location>
        <begin position="176"/>
        <end position="198"/>
    </location>
</feature>
<feature type="transmembrane region" description="Helical" evidence="2">
    <location>
        <begin position="224"/>
        <end position="253"/>
    </location>
</feature>
<dbReference type="Proteomes" id="UP000515163">
    <property type="component" value="Unplaced"/>
</dbReference>
<reference evidence="4" key="1">
    <citation type="submission" date="2025-08" db="UniProtKB">
        <authorList>
            <consortium name="RefSeq"/>
        </authorList>
    </citation>
    <scope>IDENTIFICATION</scope>
    <source>
        <tissue evidence="4">Tentacle</tissue>
    </source>
</reference>
<feature type="compositionally biased region" description="Basic and acidic residues" evidence="1">
    <location>
        <begin position="1"/>
        <end position="27"/>
    </location>
</feature>
<dbReference type="OrthoDB" id="5980479at2759"/>
<evidence type="ECO:0000256" key="2">
    <source>
        <dbReference type="SAM" id="Phobius"/>
    </source>
</evidence>
<feature type="region of interest" description="Disordered" evidence="1">
    <location>
        <begin position="131"/>
        <end position="212"/>
    </location>
</feature>
<keyword evidence="3" id="KW-1185">Reference proteome</keyword>
<dbReference type="InParanoid" id="A0A6P8I2X1"/>
<protein>
    <submittedName>
        <fullName evidence="4">Uncharacterized protein LOC116297725</fullName>
    </submittedName>
</protein>
<keyword evidence="2" id="KW-1133">Transmembrane helix</keyword>
<gene>
    <name evidence="4" type="primary">LOC116297725</name>
</gene>
<dbReference type="RefSeq" id="XP_031561866.1">
    <property type="nucleotide sequence ID" value="XM_031706006.1"/>
</dbReference>
<dbReference type="GeneID" id="116297725"/>
<dbReference type="AlphaFoldDB" id="A0A6P8I2X1"/>
<name>A0A6P8I2X1_ACTTE</name>
<keyword evidence="2" id="KW-0812">Transmembrane</keyword>
<evidence type="ECO:0000313" key="4">
    <source>
        <dbReference type="RefSeq" id="XP_031561866.1"/>
    </source>
</evidence>
<feature type="region of interest" description="Disordered" evidence="1">
    <location>
        <begin position="1"/>
        <end position="29"/>
    </location>
</feature>
<feature type="region of interest" description="Disordered" evidence="1">
    <location>
        <begin position="296"/>
        <end position="315"/>
    </location>
</feature>
<sequence>MFSFGKVKERTTSAESIPHSELEERPGKLKRHGTLQSLEVFQAWAKDSFLRESTIDILVSEHEIDCIPAVLALKRDDIAGLGLPVGQQRLLEGAVEKLKQEYELVRPPTPVTKINLDMPAYRSMLEFNEKPGTSYAEPTGGSESSRSFSSHGGDSSREVSRAFLTSPEREELLRPDQQQSRKTTGYRNEGRSYSSPIGSPSKHPLVGEEAGAEDKDSEYSCQRFIFSIIFMPIFLIICLLGMILWLLMIPFLLCCPRDGCYANVVTDIYEHTVMAPWRACRWATTKRSINKALQNNTTKKYGGTEDPESGTKPTK</sequence>
<organism evidence="3 4">
    <name type="scientific">Actinia tenebrosa</name>
    <name type="common">Australian red waratah sea anemone</name>
    <dbReference type="NCBI Taxonomy" id="6105"/>
    <lineage>
        <taxon>Eukaryota</taxon>
        <taxon>Metazoa</taxon>
        <taxon>Cnidaria</taxon>
        <taxon>Anthozoa</taxon>
        <taxon>Hexacorallia</taxon>
        <taxon>Actiniaria</taxon>
        <taxon>Actiniidae</taxon>
        <taxon>Actinia</taxon>
    </lineage>
</organism>
<feature type="compositionally biased region" description="Low complexity" evidence="1">
    <location>
        <begin position="140"/>
        <end position="153"/>
    </location>
</feature>